<dbReference type="PANTHER" id="PTHR32308">
    <property type="entry name" value="LYASE BETA SUBUNIT, PUTATIVE (AFU_ORTHOLOGUE AFUA_4G13030)-RELATED"/>
    <property type="match status" value="1"/>
</dbReference>
<dbReference type="Pfam" id="PF03328">
    <property type="entry name" value="HpcH_HpaI"/>
    <property type="match status" value="1"/>
</dbReference>
<accession>A0AAJ4ZDL4</accession>
<evidence type="ECO:0000256" key="5">
    <source>
        <dbReference type="PIRSR" id="PIRSR015582-2"/>
    </source>
</evidence>
<dbReference type="EC" id="4.1.3.6" evidence="8"/>
<evidence type="ECO:0000256" key="3">
    <source>
        <dbReference type="ARBA" id="ARBA00022842"/>
    </source>
</evidence>
<feature type="binding site" evidence="4">
    <location>
        <position position="66"/>
    </location>
    <ligand>
        <name>substrate</name>
    </ligand>
</feature>
<dbReference type="RefSeq" id="WP_039406429.1">
    <property type="nucleotide sequence ID" value="NZ_CP010310.2"/>
</dbReference>
<feature type="binding site" evidence="5">
    <location>
        <position position="128"/>
    </location>
    <ligand>
        <name>Mg(2+)</name>
        <dbReference type="ChEBI" id="CHEBI:18420"/>
    </ligand>
</feature>
<evidence type="ECO:0000313" key="7">
    <source>
        <dbReference type="EMBL" id="AJC20299.1"/>
    </source>
</evidence>
<name>A0AAJ4ZDL4_PANPU</name>
<evidence type="ECO:0000256" key="1">
    <source>
        <dbReference type="ARBA" id="ARBA00001946"/>
    </source>
</evidence>
<keyword evidence="2 5" id="KW-0479">Metal-binding</keyword>
<evidence type="ECO:0000256" key="4">
    <source>
        <dbReference type="PIRSR" id="PIRSR015582-1"/>
    </source>
</evidence>
<sequence length="299" mass="32001">MRSKLFVPAARPELFAKALASAADALSFDLEDSVTPDRKRAARETLRDWLAALPAAQAQTKQLIVRVNALDTEYFDDDVDAVVRGGVALINLPKPECADDVRRAAERIERAERANGVATPVRLLLNIESPRALLCAGELASAHPRVAGLQLGLGDLFEPLGMARRETAAISQAMFGLRMAAGAAGVFAYDSAFANIKDEAGFRAEAQLAKALGFLGKSCIHPSQIALANDIFRPSDDEIAHAVRVLDASRAARRDGVGAYVVDGKMIDAPFLERARALVGDAERMGLLSDAQREVLATV</sequence>
<dbReference type="EMBL" id="UGSJ01000001">
    <property type="protein sequence ID" value="SUA91345.1"/>
    <property type="molecule type" value="Genomic_DNA"/>
</dbReference>
<reference evidence="7" key="2">
    <citation type="submission" date="2016-11" db="EMBL/GenBank/DDBJ databases">
        <title>Complete Genome Sequencing of Pandoraea pulmonicola DSM 16583.</title>
        <authorList>
            <person name="Chan K.-G."/>
        </authorList>
    </citation>
    <scope>NUCLEOTIDE SEQUENCE</scope>
    <source>
        <strain evidence="7">DSM 16583</strain>
    </source>
</reference>
<evidence type="ECO:0000313" key="9">
    <source>
        <dbReference type="Proteomes" id="UP000035086"/>
    </source>
</evidence>
<comment type="cofactor">
    <cofactor evidence="1">
        <name>Mg(2+)</name>
        <dbReference type="ChEBI" id="CHEBI:18420"/>
    </cofactor>
</comment>
<dbReference type="InterPro" id="IPR015813">
    <property type="entry name" value="Pyrv/PenolPyrv_kinase-like_dom"/>
</dbReference>
<dbReference type="Proteomes" id="UP000035086">
    <property type="component" value="Chromosome"/>
</dbReference>
<dbReference type="KEGG" id="ppul:RO07_07145"/>
<dbReference type="AlphaFoldDB" id="A0AAJ4ZDL4"/>
<reference evidence="9" key="1">
    <citation type="submission" date="2014-12" db="EMBL/GenBank/DDBJ databases">
        <title>Complete Genome Sequencing of Pandoraea pulmonicola DSM 16583.</title>
        <authorList>
            <person name="Chan K.-G."/>
        </authorList>
    </citation>
    <scope>NUCLEOTIDE SEQUENCE [LARGE SCALE GENOMIC DNA]</scope>
    <source>
        <strain evidence="9">DSM 16583</strain>
    </source>
</reference>
<keyword evidence="9" id="KW-1185">Reference proteome</keyword>
<evidence type="ECO:0000256" key="2">
    <source>
        <dbReference type="ARBA" id="ARBA00022723"/>
    </source>
</evidence>
<dbReference type="Proteomes" id="UP000254589">
    <property type="component" value="Unassembled WGS sequence"/>
</dbReference>
<protein>
    <submittedName>
        <fullName evidence="8">Citrate lyase subunit beta</fullName>
        <ecNumber evidence="8">4.1.3.6</ecNumber>
    </submittedName>
    <submittedName>
        <fullName evidence="7">Citryl-CoA lyase</fullName>
    </submittedName>
</protein>
<dbReference type="Gene3D" id="3.20.20.60">
    <property type="entry name" value="Phosphoenolpyruvate-binding domains"/>
    <property type="match status" value="1"/>
</dbReference>
<keyword evidence="3 5" id="KW-0460">Magnesium</keyword>
<dbReference type="GO" id="GO:0006107">
    <property type="term" value="P:oxaloacetate metabolic process"/>
    <property type="evidence" value="ECO:0007669"/>
    <property type="project" value="TreeGrafter"/>
</dbReference>
<evidence type="ECO:0000313" key="10">
    <source>
        <dbReference type="Proteomes" id="UP000254589"/>
    </source>
</evidence>
<feature type="domain" description="HpcH/HpaI aldolase/citrate lyase" evidence="6">
    <location>
        <begin position="2"/>
        <end position="222"/>
    </location>
</feature>
<dbReference type="InterPro" id="IPR005000">
    <property type="entry name" value="Aldolase/citrate-lyase_domain"/>
</dbReference>
<gene>
    <name evidence="8" type="primary">citE_1</name>
    <name evidence="8" type="ORF">NCTC13159_02838</name>
    <name evidence="7" type="ORF">RO07_07145</name>
</gene>
<dbReference type="SUPFAM" id="SSF51621">
    <property type="entry name" value="Phosphoenolpyruvate/pyruvate domain"/>
    <property type="match status" value="1"/>
</dbReference>
<feature type="binding site" evidence="4">
    <location>
        <position position="128"/>
    </location>
    <ligand>
        <name>substrate</name>
    </ligand>
</feature>
<dbReference type="InterPro" id="IPR040442">
    <property type="entry name" value="Pyrv_kinase-like_dom_sf"/>
</dbReference>
<dbReference type="PANTHER" id="PTHR32308:SF10">
    <property type="entry name" value="CITRATE LYASE SUBUNIT BETA"/>
    <property type="match status" value="1"/>
</dbReference>
<keyword evidence="8" id="KW-0456">Lyase</keyword>
<evidence type="ECO:0000313" key="8">
    <source>
        <dbReference type="EMBL" id="SUA91345.1"/>
    </source>
</evidence>
<reference evidence="8 10" key="3">
    <citation type="submission" date="2018-06" db="EMBL/GenBank/DDBJ databases">
        <authorList>
            <consortium name="Pathogen Informatics"/>
            <person name="Doyle S."/>
        </authorList>
    </citation>
    <scope>NUCLEOTIDE SEQUENCE [LARGE SCALE GENOMIC DNA]</scope>
    <source>
        <strain evidence="8 10">NCTC13159</strain>
    </source>
</reference>
<evidence type="ECO:0000259" key="6">
    <source>
        <dbReference type="Pfam" id="PF03328"/>
    </source>
</evidence>
<dbReference type="GO" id="GO:0008815">
    <property type="term" value="F:citrate (pro-3S)-lyase activity"/>
    <property type="evidence" value="ECO:0007669"/>
    <property type="project" value="UniProtKB-EC"/>
</dbReference>
<dbReference type="PIRSF" id="PIRSF015582">
    <property type="entry name" value="Cit_lyase_B"/>
    <property type="match status" value="1"/>
</dbReference>
<proteinExistence type="predicted"/>
<dbReference type="GO" id="GO:0000287">
    <property type="term" value="F:magnesium ion binding"/>
    <property type="evidence" value="ECO:0007669"/>
    <property type="project" value="TreeGrafter"/>
</dbReference>
<dbReference type="InterPro" id="IPR011206">
    <property type="entry name" value="Citrate_lyase_beta/mcl1/mcl2"/>
</dbReference>
<organism evidence="8 10">
    <name type="scientific">Pandoraea pulmonicola</name>
    <dbReference type="NCBI Taxonomy" id="93221"/>
    <lineage>
        <taxon>Bacteria</taxon>
        <taxon>Pseudomonadati</taxon>
        <taxon>Pseudomonadota</taxon>
        <taxon>Betaproteobacteria</taxon>
        <taxon>Burkholderiales</taxon>
        <taxon>Burkholderiaceae</taxon>
        <taxon>Pandoraea</taxon>
    </lineage>
</organism>
<feature type="binding site" evidence="5">
    <location>
        <position position="155"/>
    </location>
    <ligand>
        <name>Mg(2+)</name>
        <dbReference type="ChEBI" id="CHEBI:18420"/>
    </ligand>
</feature>
<dbReference type="EMBL" id="CP010310">
    <property type="protein sequence ID" value="AJC20299.1"/>
    <property type="molecule type" value="Genomic_DNA"/>
</dbReference>